<evidence type="ECO:0000313" key="6">
    <source>
        <dbReference type="Proteomes" id="UP000241964"/>
    </source>
</evidence>
<sequence>MRGNTDLSLQNTPGKSVRIAPDYLHLLNRYYDFDGFEPDRLDKQLALIRAMAQLSSSGVTVYDLQKQTHVHVSHNFYQLYGYDFGTMDSSIPNEMFDRKIHPDDRHALARNGYEAMKFMMAQPAHTRKQFKMVTEYRIVLDEQTSIRVMEQHQVLEQDAAGNIWLSLGVIDISPNQSLTDVKSQVINFHTGELINLQFHNLPAGIRLTSREKEILGMIGTGKLSKEISALLEISVHTVNTHRQRILEKLQADNSIEALQSAKMIGLIS</sequence>
<dbReference type="Pfam" id="PF00196">
    <property type="entry name" value="GerE"/>
    <property type="match status" value="1"/>
</dbReference>
<dbReference type="CDD" id="cd06170">
    <property type="entry name" value="LuxR_C_like"/>
    <property type="match status" value="1"/>
</dbReference>
<dbReference type="OrthoDB" id="1727128at2"/>
<evidence type="ECO:0000256" key="1">
    <source>
        <dbReference type="ARBA" id="ARBA00023015"/>
    </source>
</evidence>
<dbReference type="SUPFAM" id="SSF46894">
    <property type="entry name" value="C-terminal effector domain of the bipartite response regulators"/>
    <property type="match status" value="1"/>
</dbReference>
<dbReference type="Proteomes" id="UP000241964">
    <property type="component" value="Unassembled WGS sequence"/>
</dbReference>
<accession>A0A2P8G0A0</accession>
<dbReference type="InterPro" id="IPR036388">
    <property type="entry name" value="WH-like_DNA-bd_sf"/>
</dbReference>
<dbReference type="PROSITE" id="PS50043">
    <property type="entry name" value="HTH_LUXR_2"/>
    <property type="match status" value="1"/>
</dbReference>
<keyword evidence="3" id="KW-0804">Transcription</keyword>
<dbReference type="PRINTS" id="PR00038">
    <property type="entry name" value="HTHLUXR"/>
</dbReference>
<dbReference type="PANTHER" id="PTHR44688">
    <property type="entry name" value="DNA-BINDING TRANSCRIPTIONAL ACTIVATOR DEVR_DOSR"/>
    <property type="match status" value="1"/>
</dbReference>
<keyword evidence="1" id="KW-0805">Transcription regulation</keyword>
<keyword evidence="6" id="KW-1185">Reference proteome</keyword>
<evidence type="ECO:0000256" key="2">
    <source>
        <dbReference type="ARBA" id="ARBA00023125"/>
    </source>
</evidence>
<dbReference type="AlphaFoldDB" id="A0A2P8G0A0"/>
<dbReference type="SMART" id="SM00421">
    <property type="entry name" value="HTH_LUXR"/>
    <property type="match status" value="1"/>
</dbReference>
<evidence type="ECO:0000313" key="5">
    <source>
        <dbReference type="EMBL" id="PSL27400.1"/>
    </source>
</evidence>
<dbReference type="PANTHER" id="PTHR44688:SF16">
    <property type="entry name" value="DNA-BINDING TRANSCRIPTIONAL ACTIVATOR DEVR_DOSR"/>
    <property type="match status" value="1"/>
</dbReference>
<dbReference type="RefSeq" id="WP_106596876.1">
    <property type="nucleotide sequence ID" value="NZ_PYAS01000008.1"/>
</dbReference>
<organism evidence="5 6">
    <name type="scientific">Dyadobacter jiangsuensis</name>
    <dbReference type="NCBI Taxonomy" id="1591085"/>
    <lineage>
        <taxon>Bacteria</taxon>
        <taxon>Pseudomonadati</taxon>
        <taxon>Bacteroidota</taxon>
        <taxon>Cytophagia</taxon>
        <taxon>Cytophagales</taxon>
        <taxon>Spirosomataceae</taxon>
        <taxon>Dyadobacter</taxon>
    </lineage>
</organism>
<evidence type="ECO:0000259" key="4">
    <source>
        <dbReference type="PROSITE" id="PS50043"/>
    </source>
</evidence>
<dbReference type="PROSITE" id="PS00622">
    <property type="entry name" value="HTH_LUXR_1"/>
    <property type="match status" value="1"/>
</dbReference>
<dbReference type="EMBL" id="PYAS01000008">
    <property type="protein sequence ID" value="PSL27400.1"/>
    <property type="molecule type" value="Genomic_DNA"/>
</dbReference>
<dbReference type="GO" id="GO:0006355">
    <property type="term" value="P:regulation of DNA-templated transcription"/>
    <property type="evidence" value="ECO:0007669"/>
    <property type="project" value="InterPro"/>
</dbReference>
<dbReference type="InterPro" id="IPR016032">
    <property type="entry name" value="Sig_transdc_resp-reg_C-effctor"/>
</dbReference>
<protein>
    <submittedName>
        <fullName evidence="5">Regulatory LuxR family protein</fullName>
    </submittedName>
</protein>
<name>A0A2P8G0A0_9BACT</name>
<dbReference type="GO" id="GO:0003677">
    <property type="term" value="F:DNA binding"/>
    <property type="evidence" value="ECO:0007669"/>
    <property type="project" value="UniProtKB-KW"/>
</dbReference>
<reference evidence="5 6" key="1">
    <citation type="submission" date="2018-03" db="EMBL/GenBank/DDBJ databases">
        <title>Genomic Encyclopedia of Archaeal and Bacterial Type Strains, Phase II (KMG-II): from individual species to whole genera.</title>
        <authorList>
            <person name="Goeker M."/>
        </authorList>
    </citation>
    <scope>NUCLEOTIDE SEQUENCE [LARGE SCALE GENOMIC DNA]</scope>
    <source>
        <strain evidence="5 6">DSM 29057</strain>
    </source>
</reference>
<dbReference type="Gene3D" id="3.30.450.20">
    <property type="entry name" value="PAS domain"/>
    <property type="match status" value="1"/>
</dbReference>
<proteinExistence type="predicted"/>
<feature type="domain" description="HTH luxR-type" evidence="4">
    <location>
        <begin position="200"/>
        <end position="265"/>
    </location>
</feature>
<keyword evidence="2" id="KW-0238">DNA-binding</keyword>
<comment type="caution">
    <text evidence="5">The sequence shown here is derived from an EMBL/GenBank/DDBJ whole genome shotgun (WGS) entry which is preliminary data.</text>
</comment>
<gene>
    <name evidence="5" type="ORF">CLV60_108257</name>
</gene>
<evidence type="ECO:0000256" key="3">
    <source>
        <dbReference type="ARBA" id="ARBA00023163"/>
    </source>
</evidence>
<dbReference type="Gene3D" id="1.10.10.10">
    <property type="entry name" value="Winged helix-like DNA-binding domain superfamily/Winged helix DNA-binding domain"/>
    <property type="match status" value="1"/>
</dbReference>
<dbReference type="InterPro" id="IPR000792">
    <property type="entry name" value="Tscrpt_reg_LuxR_C"/>
</dbReference>